<sequence length="379" mass="43674">MNIKLSFLFTFIKKKNEGRVNLSFLLAVMKQEEEITICIQLINWMQDYTLPNEVIISRIDTQDFLAKSLILDRQRKGKTLGKSLQQLVRQALEALEQADPALEVHNQRYPYSFLDVVYRLLQACENENVSTSSLQGYIEASTDEILQSRLVNFTIEKLVLEDDIKTSLTLIPKIKDTSYHYSSYRLLAHYYAGRGDKANFLQVLKKCDARKDIYDLEEIKTIFIENYAAQHLLEEVIALVQSKPFGPAYYVAAFLPLVKKEPFNAIQTLLNAPAFEVPGLYLQEMILTNAFRYNKANQTPANFVLLQQLLDAIPARVRWAPSDFSLKDNLWSFTADALLANQRVDFTAELLYCSKKISAKIIKDSLKQQLKTYRKQEDE</sequence>
<dbReference type="RefSeq" id="WP_021071938.1">
    <property type="nucleotide sequence ID" value="NZ_ATDL01000022.1"/>
</dbReference>
<organism evidence="1 2">
    <name type="scientific">Sphingobacterium paucimobilis HER1398</name>
    <dbReference type="NCBI Taxonomy" id="1346330"/>
    <lineage>
        <taxon>Bacteria</taxon>
        <taxon>Pseudomonadati</taxon>
        <taxon>Bacteroidota</taxon>
        <taxon>Sphingobacteriia</taxon>
        <taxon>Sphingobacteriales</taxon>
        <taxon>Sphingobacteriaceae</taxon>
        <taxon>Sphingobacterium</taxon>
    </lineage>
</organism>
<dbReference type="OrthoDB" id="1489921at2"/>
<name>U2HP22_9SPHI</name>
<dbReference type="STRING" id="1346330.M472_00360"/>
<dbReference type="PATRIC" id="fig|1346330.5.peg.3933"/>
<reference evidence="1 2" key="1">
    <citation type="journal article" date="2013" name="Genome Announc.">
        <title>The Draft Genome Sequence of Sphingomonas paucimobilis Strain HER1398 (Proteobacteria), Host to the Giant PAU Phage, Indicates That It Is a Member of the Genus Sphingobacterium (Bacteroidetes).</title>
        <authorList>
            <person name="White R.A.III."/>
            <person name="Suttle C.A."/>
        </authorList>
    </citation>
    <scope>NUCLEOTIDE SEQUENCE [LARGE SCALE GENOMIC DNA]</scope>
    <source>
        <strain evidence="1 2">HER1398</strain>
    </source>
</reference>
<proteinExistence type="predicted"/>
<dbReference type="Proteomes" id="UP000016584">
    <property type="component" value="Unassembled WGS sequence"/>
</dbReference>
<evidence type="ECO:0000313" key="1">
    <source>
        <dbReference type="EMBL" id="ERJ57207.1"/>
    </source>
</evidence>
<dbReference type="EMBL" id="ATDL01000022">
    <property type="protein sequence ID" value="ERJ57207.1"/>
    <property type="molecule type" value="Genomic_DNA"/>
</dbReference>
<gene>
    <name evidence="1" type="ORF">M472_00360</name>
</gene>
<accession>U2HP22</accession>
<evidence type="ECO:0000313" key="2">
    <source>
        <dbReference type="Proteomes" id="UP000016584"/>
    </source>
</evidence>
<comment type="caution">
    <text evidence="1">The sequence shown here is derived from an EMBL/GenBank/DDBJ whole genome shotgun (WGS) entry which is preliminary data.</text>
</comment>
<protein>
    <submittedName>
        <fullName evidence="1">Uncharacterized protein</fullName>
    </submittedName>
</protein>
<dbReference type="AlphaFoldDB" id="U2HP22"/>
<keyword evidence="2" id="KW-1185">Reference proteome</keyword>